<dbReference type="Pfam" id="PF00384">
    <property type="entry name" value="Molybdopterin"/>
    <property type="match status" value="1"/>
</dbReference>
<dbReference type="GO" id="GO:0022904">
    <property type="term" value="P:respiratory electron transport chain"/>
    <property type="evidence" value="ECO:0007669"/>
    <property type="project" value="TreeGrafter"/>
</dbReference>
<dbReference type="PANTHER" id="PTHR43105:SF10">
    <property type="entry name" value="NADH-QUINONE OXIDOREDUCTASE SUBUNIT G"/>
    <property type="match status" value="1"/>
</dbReference>
<keyword evidence="1" id="KW-0479">Metal-binding</keyword>
<reference evidence="5" key="1">
    <citation type="journal article" date="2014" name="Front. Microbiol.">
        <title>High frequency of phylogenetically diverse reductive dehalogenase-homologous genes in deep subseafloor sedimentary metagenomes.</title>
        <authorList>
            <person name="Kawai M."/>
            <person name="Futagami T."/>
            <person name="Toyoda A."/>
            <person name="Takaki Y."/>
            <person name="Nishi S."/>
            <person name="Hori S."/>
            <person name="Arai W."/>
            <person name="Tsubouchi T."/>
            <person name="Morono Y."/>
            <person name="Uchiyama I."/>
            <person name="Ito T."/>
            <person name="Fujiyama A."/>
            <person name="Inagaki F."/>
            <person name="Takami H."/>
        </authorList>
    </citation>
    <scope>NUCLEOTIDE SEQUENCE</scope>
    <source>
        <strain evidence="5">Expedition CK06-06</strain>
    </source>
</reference>
<comment type="caution">
    <text evidence="5">The sequence shown here is derived from an EMBL/GenBank/DDBJ whole genome shotgun (WGS) entry which is preliminary data.</text>
</comment>
<sequence length="137" mass="14815">MRTLPVKEGAILCAKGRYGWHKLVSEPRITHPLIRTKEGLIKVSWDEAFNHIKESLTSAGSATTVIGAGHLTNEEAYLIARLAHEGLDTDLLTIEELGDKGVRVPAGAITSTDAIATADLILVLGPRSRYEGFVLDL</sequence>
<keyword evidence="2" id="KW-0408">Iron</keyword>
<evidence type="ECO:0000259" key="4">
    <source>
        <dbReference type="Pfam" id="PF00384"/>
    </source>
</evidence>
<keyword evidence="3" id="KW-0411">Iron-sulfur</keyword>
<protein>
    <recommendedName>
        <fullName evidence="4">Molybdopterin oxidoreductase domain-containing protein</fullName>
    </recommendedName>
</protein>
<evidence type="ECO:0000256" key="1">
    <source>
        <dbReference type="ARBA" id="ARBA00022723"/>
    </source>
</evidence>
<name>X0VN85_9ZZZZ</name>
<dbReference type="Gene3D" id="3.30.200.210">
    <property type="match status" value="1"/>
</dbReference>
<evidence type="ECO:0000256" key="3">
    <source>
        <dbReference type="ARBA" id="ARBA00023014"/>
    </source>
</evidence>
<dbReference type="GO" id="GO:0051536">
    <property type="term" value="F:iron-sulfur cluster binding"/>
    <property type="evidence" value="ECO:0007669"/>
    <property type="project" value="UniProtKB-KW"/>
</dbReference>
<feature type="non-terminal residue" evidence="5">
    <location>
        <position position="137"/>
    </location>
</feature>
<gene>
    <name evidence="5" type="ORF">S01H1_45689</name>
</gene>
<dbReference type="InterPro" id="IPR006656">
    <property type="entry name" value="Mopterin_OxRdtase"/>
</dbReference>
<feature type="domain" description="Molybdopterin oxidoreductase" evidence="4">
    <location>
        <begin position="28"/>
        <end position="131"/>
    </location>
</feature>
<evidence type="ECO:0000313" key="5">
    <source>
        <dbReference type="EMBL" id="GAG01991.1"/>
    </source>
</evidence>
<dbReference type="InterPro" id="IPR050123">
    <property type="entry name" value="Prok_molybdopt-oxidoreductase"/>
</dbReference>
<dbReference type="PANTHER" id="PTHR43105">
    <property type="entry name" value="RESPIRATORY NITRATE REDUCTASE"/>
    <property type="match status" value="1"/>
</dbReference>
<dbReference type="GO" id="GO:0046872">
    <property type="term" value="F:metal ion binding"/>
    <property type="evidence" value="ECO:0007669"/>
    <property type="project" value="UniProtKB-KW"/>
</dbReference>
<dbReference type="AlphaFoldDB" id="X0VN85"/>
<organism evidence="5">
    <name type="scientific">marine sediment metagenome</name>
    <dbReference type="NCBI Taxonomy" id="412755"/>
    <lineage>
        <taxon>unclassified sequences</taxon>
        <taxon>metagenomes</taxon>
        <taxon>ecological metagenomes</taxon>
    </lineage>
</organism>
<accession>X0VN85</accession>
<dbReference type="SUPFAM" id="SSF53706">
    <property type="entry name" value="Formate dehydrogenase/DMSO reductase, domains 1-3"/>
    <property type="match status" value="1"/>
</dbReference>
<dbReference type="GO" id="GO:0016020">
    <property type="term" value="C:membrane"/>
    <property type="evidence" value="ECO:0007669"/>
    <property type="project" value="TreeGrafter"/>
</dbReference>
<dbReference type="GO" id="GO:0003954">
    <property type="term" value="F:NADH dehydrogenase activity"/>
    <property type="evidence" value="ECO:0007669"/>
    <property type="project" value="TreeGrafter"/>
</dbReference>
<evidence type="ECO:0000256" key="2">
    <source>
        <dbReference type="ARBA" id="ARBA00023004"/>
    </source>
</evidence>
<proteinExistence type="predicted"/>
<dbReference type="EMBL" id="BARS01029214">
    <property type="protein sequence ID" value="GAG01991.1"/>
    <property type="molecule type" value="Genomic_DNA"/>
</dbReference>